<protein>
    <submittedName>
        <fullName evidence="1">Uncharacterized protein</fullName>
    </submittedName>
</protein>
<dbReference type="AlphaFoldDB" id="A0A383EEJ5"/>
<accession>A0A383EEJ5</accession>
<evidence type="ECO:0000313" key="1">
    <source>
        <dbReference type="EMBL" id="SVE55151.1"/>
    </source>
</evidence>
<gene>
    <name evidence="1" type="ORF">METZ01_LOCUS508005</name>
</gene>
<reference evidence="1" key="1">
    <citation type="submission" date="2018-05" db="EMBL/GenBank/DDBJ databases">
        <authorList>
            <person name="Lanie J.A."/>
            <person name="Ng W.-L."/>
            <person name="Kazmierczak K.M."/>
            <person name="Andrzejewski T.M."/>
            <person name="Davidsen T.M."/>
            <person name="Wayne K.J."/>
            <person name="Tettelin H."/>
            <person name="Glass J.I."/>
            <person name="Rusch D."/>
            <person name="Podicherti R."/>
            <person name="Tsui H.-C.T."/>
            <person name="Winkler M.E."/>
        </authorList>
    </citation>
    <scope>NUCLEOTIDE SEQUENCE</scope>
</reference>
<name>A0A383EEJ5_9ZZZZ</name>
<sequence>MDKEHMNKVMEGGESQNGHQALYDHLVYLHGGDFRFYKL</sequence>
<proteinExistence type="predicted"/>
<dbReference type="EMBL" id="UINC01225192">
    <property type="protein sequence ID" value="SVE55151.1"/>
    <property type="molecule type" value="Genomic_DNA"/>
</dbReference>
<organism evidence="1">
    <name type="scientific">marine metagenome</name>
    <dbReference type="NCBI Taxonomy" id="408172"/>
    <lineage>
        <taxon>unclassified sequences</taxon>
        <taxon>metagenomes</taxon>
        <taxon>ecological metagenomes</taxon>
    </lineage>
</organism>